<protein>
    <submittedName>
        <fullName evidence="1">Uncharacterized protein</fullName>
    </submittedName>
</protein>
<dbReference type="EMBL" id="JANJYI010000003">
    <property type="protein sequence ID" value="KAK2656905.1"/>
    <property type="molecule type" value="Genomic_DNA"/>
</dbReference>
<dbReference type="AlphaFoldDB" id="A0AAE0CMP7"/>
<keyword evidence="2" id="KW-1185">Reference proteome</keyword>
<organism evidence="1 2">
    <name type="scientific">Dipteronia dyeriana</name>
    <dbReference type="NCBI Taxonomy" id="168575"/>
    <lineage>
        <taxon>Eukaryota</taxon>
        <taxon>Viridiplantae</taxon>
        <taxon>Streptophyta</taxon>
        <taxon>Embryophyta</taxon>
        <taxon>Tracheophyta</taxon>
        <taxon>Spermatophyta</taxon>
        <taxon>Magnoliopsida</taxon>
        <taxon>eudicotyledons</taxon>
        <taxon>Gunneridae</taxon>
        <taxon>Pentapetalae</taxon>
        <taxon>rosids</taxon>
        <taxon>malvids</taxon>
        <taxon>Sapindales</taxon>
        <taxon>Sapindaceae</taxon>
        <taxon>Hippocastanoideae</taxon>
        <taxon>Acereae</taxon>
        <taxon>Dipteronia</taxon>
    </lineage>
</organism>
<dbReference type="Proteomes" id="UP001280121">
    <property type="component" value="Unassembled WGS sequence"/>
</dbReference>
<gene>
    <name evidence="1" type="ORF">Ddye_009957</name>
</gene>
<dbReference type="PANTHER" id="PTHR10775:SF188">
    <property type="entry name" value="TRANSPOSASE-ASSOCIATED DOMAIN-CONTAINING PROTEIN"/>
    <property type="match status" value="1"/>
</dbReference>
<proteinExistence type="predicted"/>
<accession>A0AAE0CMP7</accession>
<sequence>MYAEVKLPDPYYEAQKITVDLGFTYNIWDACLKKCMFFRNEDENLDACDVCGESRYKEVGGDSNNPQIEGKRIPVKRVRYFPLVLRLQGLFMSSKTSSFMKWHVKGRTNGGVLRHPANCSAWKEFDKKNSDFASDSRNVET</sequence>
<dbReference type="InterPro" id="IPR004242">
    <property type="entry name" value="Transposase_21"/>
</dbReference>
<reference evidence="1" key="1">
    <citation type="journal article" date="2023" name="Plant J.">
        <title>Genome sequences and population genomics provide insights into the demographic history, inbreeding, and mutation load of two 'living fossil' tree species of Dipteronia.</title>
        <authorList>
            <person name="Feng Y."/>
            <person name="Comes H.P."/>
            <person name="Chen J."/>
            <person name="Zhu S."/>
            <person name="Lu R."/>
            <person name="Zhang X."/>
            <person name="Li P."/>
            <person name="Qiu J."/>
            <person name="Olsen K.M."/>
            <person name="Qiu Y."/>
        </authorList>
    </citation>
    <scope>NUCLEOTIDE SEQUENCE</scope>
    <source>
        <strain evidence="1">KIB01</strain>
    </source>
</reference>
<comment type="caution">
    <text evidence="1">The sequence shown here is derived from an EMBL/GenBank/DDBJ whole genome shotgun (WGS) entry which is preliminary data.</text>
</comment>
<name>A0AAE0CMP7_9ROSI</name>
<dbReference type="Pfam" id="PF02992">
    <property type="entry name" value="Transposase_21"/>
    <property type="match status" value="1"/>
</dbReference>
<evidence type="ECO:0000313" key="1">
    <source>
        <dbReference type="EMBL" id="KAK2656905.1"/>
    </source>
</evidence>
<evidence type="ECO:0000313" key="2">
    <source>
        <dbReference type="Proteomes" id="UP001280121"/>
    </source>
</evidence>
<dbReference type="PANTHER" id="PTHR10775">
    <property type="entry name" value="OS08G0208400 PROTEIN"/>
    <property type="match status" value="1"/>
</dbReference>